<keyword evidence="3" id="KW-1133">Transmembrane helix</keyword>
<comment type="catalytic activity">
    <reaction evidence="2">
        <text>2 GTP = 3',3'-c-di-GMP + 2 diphosphate</text>
        <dbReference type="Rhea" id="RHEA:24898"/>
        <dbReference type="ChEBI" id="CHEBI:33019"/>
        <dbReference type="ChEBI" id="CHEBI:37565"/>
        <dbReference type="ChEBI" id="CHEBI:58805"/>
        <dbReference type="EC" id="2.7.7.65"/>
    </reaction>
</comment>
<evidence type="ECO:0000313" key="6">
    <source>
        <dbReference type="Proteomes" id="UP001595583"/>
    </source>
</evidence>
<evidence type="ECO:0000259" key="4">
    <source>
        <dbReference type="PROSITE" id="PS50887"/>
    </source>
</evidence>
<dbReference type="SUPFAM" id="SSF55073">
    <property type="entry name" value="Nucleotide cyclase"/>
    <property type="match status" value="1"/>
</dbReference>
<evidence type="ECO:0000256" key="1">
    <source>
        <dbReference type="ARBA" id="ARBA00012528"/>
    </source>
</evidence>
<evidence type="ECO:0000256" key="3">
    <source>
        <dbReference type="SAM" id="Phobius"/>
    </source>
</evidence>
<keyword evidence="3" id="KW-0472">Membrane</keyword>
<dbReference type="InterPro" id="IPR000160">
    <property type="entry name" value="GGDEF_dom"/>
</dbReference>
<dbReference type="PANTHER" id="PTHR45138">
    <property type="entry name" value="REGULATORY COMPONENTS OF SENSORY TRANSDUCTION SYSTEM"/>
    <property type="match status" value="1"/>
</dbReference>
<reference evidence="6" key="1">
    <citation type="journal article" date="2019" name="Int. J. Syst. Evol. Microbiol.">
        <title>The Global Catalogue of Microorganisms (GCM) 10K type strain sequencing project: providing services to taxonomists for standard genome sequencing and annotation.</title>
        <authorList>
            <consortium name="The Broad Institute Genomics Platform"/>
            <consortium name="The Broad Institute Genome Sequencing Center for Infectious Disease"/>
            <person name="Wu L."/>
            <person name="Ma J."/>
        </authorList>
    </citation>
    <scope>NUCLEOTIDE SEQUENCE [LARGE SCALE GENOMIC DNA]</scope>
    <source>
        <strain evidence="6">KCTC 52165</strain>
    </source>
</reference>
<organism evidence="5 6">
    <name type="scientific">Aquamicrobium soli</name>
    <dbReference type="NCBI Taxonomy" id="1811518"/>
    <lineage>
        <taxon>Bacteria</taxon>
        <taxon>Pseudomonadati</taxon>
        <taxon>Pseudomonadota</taxon>
        <taxon>Alphaproteobacteria</taxon>
        <taxon>Hyphomicrobiales</taxon>
        <taxon>Phyllobacteriaceae</taxon>
        <taxon>Aquamicrobium</taxon>
    </lineage>
</organism>
<accession>A0ABV7KAP0</accession>
<proteinExistence type="predicted"/>
<dbReference type="SMART" id="SM00267">
    <property type="entry name" value="GGDEF"/>
    <property type="match status" value="1"/>
</dbReference>
<evidence type="ECO:0000256" key="2">
    <source>
        <dbReference type="ARBA" id="ARBA00034247"/>
    </source>
</evidence>
<dbReference type="CDD" id="cd01949">
    <property type="entry name" value="GGDEF"/>
    <property type="match status" value="1"/>
</dbReference>
<dbReference type="InterPro" id="IPR050469">
    <property type="entry name" value="Diguanylate_Cyclase"/>
</dbReference>
<feature type="domain" description="GGDEF" evidence="4">
    <location>
        <begin position="113"/>
        <end position="242"/>
    </location>
</feature>
<keyword evidence="6" id="KW-1185">Reference proteome</keyword>
<name>A0ABV7KAP0_9HYPH</name>
<comment type="caution">
    <text evidence="5">The sequence shown here is derived from an EMBL/GenBank/DDBJ whole genome shotgun (WGS) entry which is preliminary data.</text>
</comment>
<dbReference type="Pfam" id="PF00990">
    <property type="entry name" value="GGDEF"/>
    <property type="match status" value="1"/>
</dbReference>
<gene>
    <name evidence="5" type="ORF">ACFOHJ_04430</name>
</gene>
<dbReference type="PROSITE" id="PS50887">
    <property type="entry name" value="GGDEF"/>
    <property type="match status" value="1"/>
</dbReference>
<keyword evidence="3" id="KW-0812">Transmembrane</keyword>
<dbReference type="Proteomes" id="UP001595583">
    <property type="component" value="Unassembled WGS sequence"/>
</dbReference>
<dbReference type="InterPro" id="IPR043128">
    <property type="entry name" value="Rev_trsase/Diguanyl_cyclase"/>
</dbReference>
<dbReference type="InterPro" id="IPR029787">
    <property type="entry name" value="Nucleotide_cyclase"/>
</dbReference>
<feature type="transmembrane region" description="Helical" evidence="3">
    <location>
        <begin position="44"/>
        <end position="64"/>
    </location>
</feature>
<dbReference type="NCBIfam" id="TIGR00254">
    <property type="entry name" value="GGDEF"/>
    <property type="match status" value="1"/>
</dbReference>
<protein>
    <recommendedName>
        <fullName evidence="1">diguanylate cyclase</fullName>
        <ecNumber evidence="1">2.7.7.65</ecNumber>
    </recommendedName>
</protein>
<dbReference type="EMBL" id="JBHRTK010000004">
    <property type="protein sequence ID" value="MFC3205448.1"/>
    <property type="molecule type" value="Genomic_DNA"/>
</dbReference>
<dbReference type="RefSeq" id="WP_378218924.1">
    <property type="nucleotide sequence ID" value="NZ_JBHRTK010000004.1"/>
</dbReference>
<dbReference type="PANTHER" id="PTHR45138:SF9">
    <property type="entry name" value="DIGUANYLATE CYCLASE DGCM-RELATED"/>
    <property type="match status" value="1"/>
</dbReference>
<sequence length="249" mass="27129">MVRWPSAFVWKRTAIVTCVAAAISISLSTGVRVLIGAEADAVTIAVRLVLPFVIAIPLGVVWFTKLEKLETSYRELLKDAAKLAKSANSDPLTGLLNRRSFTEQFELAQAHDVRGCFLIADVDYLTAINDTFGHGVGDDAILSAAVALRKALPEASLIGRVGGDEFCAFVPQRDAGMEAAARNVNQIAAREFRLRSGLDNATLSMSFGHLACKSRLGFRDAMKLADDKLYDRKRRRMLPVHPVLSKSIA</sequence>
<dbReference type="EC" id="2.7.7.65" evidence="1"/>
<dbReference type="Gene3D" id="3.30.70.270">
    <property type="match status" value="1"/>
</dbReference>
<evidence type="ECO:0000313" key="5">
    <source>
        <dbReference type="EMBL" id="MFC3205448.1"/>
    </source>
</evidence>